<organism evidence="1 2">
    <name type="scientific">Haloechinothrix alba</name>
    <dbReference type="NCBI Taxonomy" id="664784"/>
    <lineage>
        <taxon>Bacteria</taxon>
        <taxon>Bacillati</taxon>
        <taxon>Actinomycetota</taxon>
        <taxon>Actinomycetes</taxon>
        <taxon>Pseudonocardiales</taxon>
        <taxon>Pseudonocardiaceae</taxon>
        <taxon>Haloechinothrix</taxon>
    </lineage>
</organism>
<evidence type="ECO:0000313" key="1">
    <source>
        <dbReference type="EMBL" id="SNR67633.1"/>
    </source>
</evidence>
<accession>A0A238YAI7</accession>
<gene>
    <name evidence="1" type="ORF">SAMN06265360_11466</name>
</gene>
<dbReference type="OrthoDB" id="5189801at2"/>
<evidence type="ECO:0008006" key="3">
    <source>
        <dbReference type="Google" id="ProtNLM"/>
    </source>
</evidence>
<keyword evidence="2" id="KW-1185">Reference proteome</keyword>
<sequence length="237" mass="24807">MRGAVIACGRRIPPLPGVTDDHVAHVGHRPGKDEVDPVLARAAESAGDAAGDPGEGATGADVVVAGTDGDLAAVVLRLLRTDRLATLSVGYVPVERNSAVAAVWRLPTDPARAFDVATRAEIDRVPLIRDDSGGVLMGGGVLTKVRGVGYCDDTTALRGLARRIHAEPDNSGGPGLVLQVVGGLLGRRRKTYTGRAFQLGCDPTVPVVDGVAHPREVTRLSWYRHTEDLRLARGVVG</sequence>
<reference evidence="1 2" key="1">
    <citation type="submission" date="2017-06" db="EMBL/GenBank/DDBJ databases">
        <authorList>
            <person name="Kim H.J."/>
            <person name="Triplett B.A."/>
        </authorList>
    </citation>
    <scope>NUCLEOTIDE SEQUENCE [LARGE SCALE GENOMIC DNA]</scope>
    <source>
        <strain evidence="1 2">DSM 45207</strain>
    </source>
</reference>
<evidence type="ECO:0000313" key="2">
    <source>
        <dbReference type="Proteomes" id="UP000198348"/>
    </source>
</evidence>
<dbReference type="AlphaFoldDB" id="A0A238YAI7"/>
<protein>
    <recommendedName>
        <fullName evidence="3">Diacylglycerol kinase catalytic domain-containing protein</fullName>
    </recommendedName>
</protein>
<dbReference type="Proteomes" id="UP000198348">
    <property type="component" value="Unassembled WGS sequence"/>
</dbReference>
<dbReference type="RefSeq" id="WP_089302160.1">
    <property type="nucleotide sequence ID" value="NZ_FZNW01000014.1"/>
</dbReference>
<dbReference type="EMBL" id="FZNW01000014">
    <property type="protein sequence ID" value="SNR67633.1"/>
    <property type="molecule type" value="Genomic_DNA"/>
</dbReference>
<proteinExistence type="predicted"/>
<name>A0A238YAI7_9PSEU</name>